<feature type="domain" description="BHLH" evidence="6">
    <location>
        <begin position="134"/>
        <end position="183"/>
    </location>
</feature>
<dbReference type="EMBL" id="CAXHTB010000023">
    <property type="protein sequence ID" value="CAL0331210.1"/>
    <property type="molecule type" value="Genomic_DNA"/>
</dbReference>
<sequence length="315" mass="35072">MEESNTPIDASTSTCWLSDLEIDDYNFFEECNLNNFFDVDNEELLSHDIASAMQGNTSSNSSNITENSSLKFSPSFSISNFESQILSFDNTNTQFYGFDCTLNPPKHISDKTTKGSSENQNIETKTTLGKRSAARTYDHIIAERKRREKLSQSLIALAALIPNLKKIDKASVLGNAIKYIKELKERVSNLEEDSKKIRVVVLKEPEVNGDNYDSSSCEEGSIENSCGSEPLLQVKAKMSGQEVLLRIHCQKQKDLLVKILAQIQSLDLFVVNSSVLPFGDCSLHITLIAQMGEGYNLSMEDLVKNIHAASMKCMS</sequence>
<evidence type="ECO:0000313" key="8">
    <source>
        <dbReference type="Proteomes" id="UP001497480"/>
    </source>
</evidence>
<reference evidence="7 8" key="1">
    <citation type="submission" date="2024-03" db="EMBL/GenBank/DDBJ databases">
        <authorList>
            <person name="Martinez-Hernandez J."/>
        </authorList>
    </citation>
    <scope>NUCLEOTIDE SEQUENCE [LARGE SCALE GENOMIC DNA]</scope>
</reference>
<dbReference type="InterPro" id="IPR036638">
    <property type="entry name" value="HLH_DNA-bd_sf"/>
</dbReference>
<dbReference type="GO" id="GO:0080090">
    <property type="term" value="P:regulation of primary metabolic process"/>
    <property type="evidence" value="ECO:0007669"/>
    <property type="project" value="UniProtKB-ARBA"/>
</dbReference>
<evidence type="ECO:0000259" key="6">
    <source>
        <dbReference type="PROSITE" id="PS50888"/>
    </source>
</evidence>
<evidence type="ECO:0000256" key="4">
    <source>
        <dbReference type="ARBA" id="ARBA00023242"/>
    </source>
</evidence>
<dbReference type="SUPFAM" id="SSF47459">
    <property type="entry name" value="HLH, helix-loop-helix DNA-binding domain"/>
    <property type="match status" value="1"/>
</dbReference>
<keyword evidence="2" id="KW-0805">Transcription regulation</keyword>
<dbReference type="Proteomes" id="UP001497480">
    <property type="component" value="Unassembled WGS sequence"/>
</dbReference>
<feature type="coiled-coil region" evidence="5">
    <location>
        <begin position="173"/>
        <end position="200"/>
    </location>
</feature>
<dbReference type="PANTHER" id="PTHR45959">
    <property type="entry name" value="BHLH TRANSCRIPTION FACTOR"/>
    <property type="match status" value="1"/>
</dbReference>
<comment type="caution">
    <text evidence="7">The sequence shown here is derived from an EMBL/GenBank/DDBJ whole genome shotgun (WGS) entry which is preliminary data.</text>
</comment>
<dbReference type="Pfam" id="PF00010">
    <property type="entry name" value="HLH"/>
    <property type="match status" value="1"/>
</dbReference>
<evidence type="ECO:0000256" key="1">
    <source>
        <dbReference type="ARBA" id="ARBA00004123"/>
    </source>
</evidence>
<dbReference type="GO" id="GO:0046983">
    <property type="term" value="F:protein dimerization activity"/>
    <property type="evidence" value="ECO:0007669"/>
    <property type="project" value="InterPro"/>
</dbReference>
<evidence type="ECO:0000313" key="7">
    <source>
        <dbReference type="EMBL" id="CAL0331210.1"/>
    </source>
</evidence>
<name>A0AAV1YE45_LUPLU</name>
<protein>
    <recommendedName>
        <fullName evidence="6">BHLH domain-containing protein</fullName>
    </recommendedName>
</protein>
<proteinExistence type="predicted"/>
<keyword evidence="4" id="KW-0539">Nucleus</keyword>
<keyword evidence="8" id="KW-1185">Reference proteome</keyword>
<organism evidence="7 8">
    <name type="scientific">Lupinus luteus</name>
    <name type="common">European yellow lupine</name>
    <dbReference type="NCBI Taxonomy" id="3873"/>
    <lineage>
        <taxon>Eukaryota</taxon>
        <taxon>Viridiplantae</taxon>
        <taxon>Streptophyta</taxon>
        <taxon>Embryophyta</taxon>
        <taxon>Tracheophyta</taxon>
        <taxon>Spermatophyta</taxon>
        <taxon>Magnoliopsida</taxon>
        <taxon>eudicotyledons</taxon>
        <taxon>Gunneridae</taxon>
        <taxon>Pentapetalae</taxon>
        <taxon>rosids</taxon>
        <taxon>fabids</taxon>
        <taxon>Fabales</taxon>
        <taxon>Fabaceae</taxon>
        <taxon>Papilionoideae</taxon>
        <taxon>50 kb inversion clade</taxon>
        <taxon>genistoids sensu lato</taxon>
        <taxon>core genistoids</taxon>
        <taxon>Genisteae</taxon>
        <taxon>Lupinus</taxon>
    </lineage>
</organism>
<comment type="subcellular location">
    <subcellularLocation>
        <location evidence="1">Nucleus</location>
    </subcellularLocation>
</comment>
<dbReference type="PROSITE" id="PS50888">
    <property type="entry name" value="BHLH"/>
    <property type="match status" value="1"/>
</dbReference>
<evidence type="ECO:0000256" key="5">
    <source>
        <dbReference type="SAM" id="Coils"/>
    </source>
</evidence>
<evidence type="ECO:0000256" key="3">
    <source>
        <dbReference type="ARBA" id="ARBA00023163"/>
    </source>
</evidence>
<dbReference type="Gene3D" id="4.10.280.10">
    <property type="entry name" value="Helix-loop-helix DNA-binding domain"/>
    <property type="match status" value="1"/>
</dbReference>
<dbReference type="GO" id="GO:0005634">
    <property type="term" value="C:nucleus"/>
    <property type="evidence" value="ECO:0007669"/>
    <property type="project" value="UniProtKB-SubCell"/>
</dbReference>
<gene>
    <name evidence="7" type="ORF">LLUT_LOCUS32270</name>
</gene>
<dbReference type="SMART" id="SM00353">
    <property type="entry name" value="HLH"/>
    <property type="match status" value="1"/>
</dbReference>
<dbReference type="InterPro" id="IPR052610">
    <property type="entry name" value="bHLH_transcription_regulator"/>
</dbReference>
<dbReference type="InterPro" id="IPR011598">
    <property type="entry name" value="bHLH_dom"/>
</dbReference>
<dbReference type="Pfam" id="PF22754">
    <property type="entry name" value="bHLH-TF_ACT-like_plant"/>
    <property type="match status" value="1"/>
</dbReference>
<dbReference type="InterPro" id="IPR054502">
    <property type="entry name" value="bHLH-TF_ACT-like_plant"/>
</dbReference>
<evidence type="ECO:0000256" key="2">
    <source>
        <dbReference type="ARBA" id="ARBA00023015"/>
    </source>
</evidence>
<dbReference type="AlphaFoldDB" id="A0AAV1YE45"/>
<accession>A0AAV1YE45</accession>
<keyword evidence="3" id="KW-0804">Transcription</keyword>
<keyword evidence="5" id="KW-0175">Coiled coil</keyword>
<dbReference type="PANTHER" id="PTHR45959:SF43">
    <property type="entry name" value="BASIC HELIX LOOP HELIX (BHLH) DNA-BINDING FAMILY PROTEIN"/>
    <property type="match status" value="1"/>
</dbReference>